<dbReference type="WBParaSite" id="MCU_001120-RB">
    <property type="protein sequence ID" value="MCU_001120-RB"/>
    <property type="gene ID" value="MCU_001120"/>
</dbReference>
<proteinExistence type="predicted"/>
<sequence>MRLLEGMSNLNTSFRVRINSSERKRLYETQLSEKLKHICPSEIRRDKALSATGYKSELDAIQWLLSHLEDPTLDEPLHREFCLFLCVRSELADKVQEFWNSSRLHKEWNHAHEFPPHITLLSNLSVPDDKVISVHAAYDKLLEEHADLLNINHVPLKLVTSANFIGYIVSSDKVNANLEKLCRTFVQELLNVGVSFEDDPLERCKSSYHLSLAYGFPSVSMASLGGLQDTYDTLPPPSITWSLDLFSSDSRLSAKDSELCEMQTTVEIDDALFAKLSSKDKLHSGSLLPEACELDVDRSSLPTSSVKSCCNEDSSCPQLLFQTHLGDVVSTTTPPQLPSTLAHKAGDYVLLIGSCNLGGQFGVPVGLNLSTGLTGVFSLASARRIPRWYAWVTHRSELVVGRTGEDYSTAEPSNVFIAPSRIPASFSVPLDFCEPLATLNVDSSTSAATVAGGSGGFCSKFLLRSCRRKSSSFTSQPSITVGSGTKTGAKTHSPPAPGSSFFVSRFFGSFLSSSSNGATQQQQPQKCQRRLYFMRHAERIDICFGRAWTTRCIDRRGLYRRVNLNMPPCLPVREDIIDHALDSPLTQVGMFVAASCGRALAEAGIRFSACYASPALRCVQTACQLLHAADHSNLAVRIEPFLFEWLGWYSGKLPNFLSPSILSEMGYNVDTGYRSVSSTEQLDLQESVSQFYARSTQLVKDILDQHQTTDANILVVGHAATLDSCTRGLLKKRFRSGGGGGGNGISSNGAGGGMNDVEELHRRCASVPYCGLLCAVEGGRRWRLEEPPIPPFTHGQNIDFDWRQFQSYSFCSFDIK</sequence>
<dbReference type="InterPro" id="IPR009097">
    <property type="entry name" value="Cyclic_Pdiesterase"/>
</dbReference>
<dbReference type="Gene3D" id="3.90.1140.10">
    <property type="entry name" value="Cyclic phosphodiesterase"/>
    <property type="match status" value="1"/>
</dbReference>
<dbReference type="SUPFAM" id="SSF53254">
    <property type="entry name" value="Phosphoglycerate mutase-like"/>
    <property type="match status" value="1"/>
</dbReference>
<dbReference type="SUPFAM" id="SSF55144">
    <property type="entry name" value="LigT-like"/>
    <property type="match status" value="1"/>
</dbReference>
<dbReference type="InterPro" id="IPR051710">
    <property type="entry name" value="Phosphatase_SH3-domain"/>
</dbReference>
<organism evidence="2">
    <name type="scientific">Mesocestoides corti</name>
    <name type="common">Flatworm</name>
    <dbReference type="NCBI Taxonomy" id="53468"/>
    <lineage>
        <taxon>Eukaryota</taxon>
        <taxon>Metazoa</taxon>
        <taxon>Spiralia</taxon>
        <taxon>Lophotrochozoa</taxon>
        <taxon>Platyhelminthes</taxon>
        <taxon>Cestoda</taxon>
        <taxon>Eucestoda</taxon>
        <taxon>Cyclophyllidea</taxon>
        <taxon>Mesocestoididae</taxon>
        <taxon>Mesocestoides</taxon>
    </lineage>
</organism>
<evidence type="ECO:0000313" key="2">
    <source>
        <dbReference type="WBParaSite" id="MCU_001120-RB"/>
    </source>
</evidence>
<dbReference type="CDD" id="cd07067">
    <property type="entry name" value="HP_PGM_like"/>
    <property type="match status" value="1"/>
</dbReference>
<feature type="compositionally biased region" description="Polar residues" evidence="1">
    <location>
        <begin position="473"/>
        <end position="490"/>
    </location>
</feature>
<dbReference type="PANTHER" id="PTHR16469">
    <property type="entry name" value="UBIQUITIN-ASSOCIATED AND SH3 DOMAIN-CONTAINING BA-RELATED"/>
    <property type="match status" value="1"/>
</dbReference>
<reference evidence="2" key="1">
    <citation type="submission" date="2019-11" db="UniProtKB">
        <authorList>
            <consortium name="WormBaseParasite"/>
        </authorList>
    </citation>
    <scope>IDENTIFICATION</scope>
</reference>
<dbReference type="PANTHER" id="PTHR16469:SF27">
    <property type="entry name" value="UBIQUITIN-ASSOCIATED AND SH3 DOMAIN-CONTAINING BA-RELATED"/>
    <property type="match status" value="1"/>
</dbReference>
<dbReference type="Gene3D" id="3.40.50.1240">
    <property type="entry name" value="Phosphoglycerate mutase-like"/>
    <property type="match status" value="1"/>
</dbReference>
<feature type="region of interest" description="Disordered" evidence="1">
    <location>
        <begin position="473"/>
        <end position="495"/>
    </location>
</feature>
<dbReference type="Pfam" id="PF00300">
    <property type="entry name" value="His_Phos_1"/>
    <property type="match status" value="1"/>
</dbReference>
<name>A0A5K3ELQ1_MESCO</name>
<dbReference type="InterPro" id="IPR029033">
    <property type="entry name" value="His_PPase_superfam"/>
</dbReference>
<evidence type="ECO:0000256" key="1">
    <source>
        <dbReference type="SAM" id="MobiDB-lite"/>
    </source>
</evidence>
<dbReference type="InterPro" id="IPR013078">
    <property type="entry name" value="His_Pase_superF_clade-1"/>
</dbReference>
<protein>
    <submittedName>
        <fullName evidence="2">Phosphoglycerate mutase family protein</fullName>
    </submittedName>
</protein>
<accession>A0A5K3ELQ1</accession>
<dbReference type="AlphaFoldDB" id="A0A5K3ELQ1"/>